<dbReference type="InterPro" id="IPR006076">
    <property type="entry name" value="FAD-dep_OxRdtase"/>
</dbReference>
<dbReference type="GO" id="GO:0005737">
    <property type="term" value="C:cytoplasm"/>
    <property type="evidence" value="ECO:0007669"/>
    <property type="project" value="TreeGrafter"/>
</dbReference>
<dbReference type="PANTHER" id="PTHR13847:SF289">
    <property type="entry name" value="GLYCINE OXIDASE"/>
    <property type="match status" value="1"/>
</dbReference>
<dbReference type="Gene3D" id="3.30.9.10">
    <property type="entry name" value="D-Amino Acid Oxidase, subunit A, domain 2"/>
    <property type="match status" value="1"/>
</dbReference>
<dbReference type="EMBL" id="SJKA01000006">
    <property type="protein sequence ID" value="TCC32212.1"/>
    <property type="molecule type" value="Genomic_DNA"/>
</dbReference>
<dbReference type="Pfam" id="PF01266">
    <property type="entry name" value="DAO"/>
    <property type="match status" value="1"/>
</dbReference>
<keyword evidence="1" id="KW-0560">Oxidoreductase</keyword>
<organism evidence="3 4">
    <name type="scientific">Kribbella sindirgiensis</name>
    <dbReference type="NCBI Taxonomy" id="1124744"/>
    <lineage>
        <taxon>Bacteria</taxon>
        <taxon>Bacillati</taxon>
        <taxon>Actinomycetota</taxon>
        <taxon>Actinomycetes</taxon>
        <taxon>Propionibacteriales</taxon>
        <taxon>Kribbellaceae</taxon>
        <taxon>Kribbella</taxon>
    </lineage>
</organism>
<dbReference type="OrthoDB" id="2055370at2"/>
<evidence type="ECO:0000259" key="2">
    <source>
        <dbReference type="Pfam" id="PF01266"/>
    </source>
</evidence>
<protein>
    <submittedName>
        <fullName evidence="3">FAD-binding oxidoreductase</fullName>
    </submittedName>
</protein>
<reference evidence="3 4" key="1">
    <citation type="submission" date="2019-02" db="EMBL/GenBank/DDBJ databases">
        <title>Kribbella capetownensis sp. nov. and Kribbella speibonae sp. nov., isolated from soil.</title>
        <authorList>
            <person name="Curtis S.M."/>
            <person name="Norton I."/>
            <person name="Everest G.J."/>
            <person name="Meyers P.R."/>
        </authorList>
    </citation>
    <scope>NUCLEOTIDE SEQUENCE [LARGE SCALE GENOMIC DNA]</scope>
    <source>
        <strain evidence="3 4">DSM 27082</strain>
    </source>
</reference>
<evidence type="ECO:0000313" key="3">
    <source>
        <dbReference type="EMBL" id="TCC32212.1"/>
    </source>
</evidence>
<accession>A0A4V2M3I4</accession>
<keyword evidence="4" id="KW-1185">Reference proteome</keyword>
<evidence type="ECO:0000313" key="4">
    <source>
        <dbReference type="Proteomes" id="UP000292695"/>
    </source>
</evidence>
<evidence type="ECO:0000256" key="1">
    <source>
        <dbReference type="ARBA" id="ARBA00023002"/>
    </source>
</evidence>
<dbReference type="GO" id="GO:0016491">
    <property type="term" value="F:oxidoreductase activity"/>
    <property type="evidence" value="ECO:0007669"/>
    <property type="project" value="UniProtKB-KW"/>
</dbReference>
<feature type="domain" description="FAD dependent oxidoreductase" evidence="2">
    <location>
        <begin position="2"/>
        <end position="355"/>
    </location>
</feature>
<gene>
    <name evidence="3" type="ORF">E0H50_18525</name>
</gene>
<dbReference type="AlphaFoldDB" id="A0A4V2M3I4"/>
<sequence>MKVIVVGAGVVGSATAYALSRAGARVTVCEAQYPGAGTSGESYAWVNANRKEPREYFELNLEGMRAHGRWQRDLADGANALGQWLWGTGHFEWSTDPTHSAHLDAKLERMSDWGYPAQVLEPRAAMAIEPALRLDSRVDRVVSYPQEGFCVPEMLISSTLQAARALGAEVLAGADVRSIEHRDGARVHLTDGTVLDADVVVACAGRWTQKVLASAGVDEVPMAPTDSKGLPTIGLLAYTRPRPPRLGRLLTTSRLNVRPQPHGGMILHALDLDRVADPAGDLGTDGPVAAELLDRVEEVLNLDSPVEIERLHIGRRSIPADGKTVSGFVGDGTWLYTIATHSGVTLAPLLADYAVQEIVHGNLVHQLAPFRPGRFANYNQQPEPPRATVPGDQ</sequence>
<dbReference type="Gene3D" id="3.50.50.60">
    <property type="entry name" value="FAD/NAD(P)-binding domain"/>
    <property type="match status" value="1"/>
</dbReference>
<dbReference type="Proteomes" id="UP000292695">
    <property type="component" value="Unassembled WGS sequence"/>
</dbReference>
<dbReference type="InterPro" id="IPR036188">
    <property type="entry name" value="FAD/NAD-bd_sf"/>
</dbReference>
<proteinExistence type="predicted"/>
<dbReference type="PANTHER" id="PTHR13847">
    <property type="entry name" value="SARCOSINE DEHYDROGENASE-RELATED"/>
    <property type="match status" value="1"/>
</dbReference>
<dbReference type="SUPFAM" id="SSF51905">
    <property type="entry name" value="FAD/NAD(P)-binding domain"/>
    <property type="match status" value="1"/>
</dbReference>
<name>A0A4V2M3I4_9ACTN</name>
<dbReference type="RefSeq" id="WP_131289912.1">
    <property type="nucleotide sequence ID" value="NZ_SJKA01000006.1"/>
</dbReference>
<comment type="caution">
    <text evidence="3">The sequence shown here is derived from an EMBL/GenBank/DDBJ whole genome shotgun (WGS) entry which is preliminary data.</text>
</comment>